<evidence type="ECO:0000313" key="3">
    <source>
        <dbReference type="Proteomes" id="UP000186601"/>
    </source>
</evidence>
<evidence type="ECO:0000313" key="2">
    <source>
        <dbReference type="EMBL" id="PSR71861.1"/>
    </source>
</evidence>
<protein>
    <submittedName>
        <fullName evidence="2">Uncharacterized protein</fullName>
    </submittedName>
</protein>
<comment type="caution">
    <text evidence="2">The sequence shown here is derived from an EMBL/GenBank/DDBJ whole genome shotgun (WGS) entry which is preliminary data.</text>
</comment>
<accession>A0A2R6NHU6</accession>
<sequence>MGADLDHDTAEEVDDEAEDVDVSSRNEAFVDGPALAQNVFNETQEILVLRTGSTFASLMWSMGKLGQDVIKVGFDRKVTVSVLKA</sequence>
<name>A0A2R6NHU6_9APHY</name>
<evidence type="ECO:0000256" key="1">
    <source>
        <dbReference type="SAM" id="MobiDB-lite"/>
    </source>
</evidence>
<feature type="compositionally biased region" description="Basic and acidic residues" evidence="1">
    <location>
        <begin position="1"/>
        <end position="10"/>
    </location>
</feature>
<organism evidence="2 3">
    <name type="scientific">Hermanssonia centrifuga</name>
    <dbReference type="NCBI Taxonomy" id="98765"/>
    <lineage>
        <taxon>Eukaryota</taxon>
        <taxon>Fungi</taxon>
        <taxon>Dikarya</taxon>
        <taxon>Basidiomycota</taxon>
        <taxon>Agaricomycotina</taxon>
        <taxon>Agaricomycetes</taxon>
        <taxon>Polyporales</taxon>
        <taxon>Meruliaceae</taxon>
        <taxon>Hermanssonia</taxon>
    </lineage>
</organism>
<feature type="compositionally biased region" description="Acidic residues" evidence="1">
    <location>
        <begin position="11"/>
        <end position="21"/>
    </location>
</feature>
<dbReference type="AlphaFoldDB" id="A0A2R6NHU6"/>
<dbReference type="EMBL" id="MLYV02001240">
    <property type="protein sequence ID" value="PSR71861.1"/>
    <property type="molecule type" value="Genomic_DNA"/>
</dbReference>
<gene>
    <name evidence="2" type="ORF">PHLCEN_2v12265</name>
</gene>
<reference evidence="2 3" key="1">
    <citation type="submission" date="2018-02" db="EMBL/GenBank/DDBJ databases">
        <title>Genome sequence of the basidiomycete white-rot fungus Phlebia centrifuga.</title>
        <authorList>
            <person name="Granchi Z."/>
            <person name="Peng M."/>
            <person name="de Vries R.P."/>
            <person name="Hilden K."/>
            <person name="Makela M.R."/>
            <person name="Grigoriev I."/>
            <person name="Riley R."/>
        </authorList>
    </citation>
    <scope>NUCLEOTIDE SEQUENCE [LARGE SCALE GENOMIC DNA]</scope>
    <source>
        <strain evidence="2 3">FBCC195</strain>
    </source>
</reference>
<proteinExistence type="predicted"/>
<keyword evidence="3" id="KW-1185">Reference proteome</keyword>
<feature type="region of interest" description="Disordered" evidence="1">
    <location>
        <begin position="1"/>
        <end position="23"/>
    </location>
</feature>
<dbReference type="Proteomes" id="UP000186601">
    <property type="component" value="Unassembled WGS sequence"/>
</dbReference>